<evidence type="ECO:0000256" key="4">
    <source>
        <dbReference type="ARBA" id="ARBA00022679"/>
    </source>
</evidence>
<comment type="catalytic activity">
    <reaction evidence="1">
        <text>ATP + protein L-histidine = ADP + protein N-phospho-L-histidine.</text>
        <dbReference type="EC" id="2.7.13.3"/>
    </reaction>
</comment>
<dbReference type="GO" id="GO:0000155">
    <property type="term" value="F:phosphorelay sensor kinase activity"/>
    <property type="evidence" value="ECO:0007669"/>
    <property type="project" value="InterPro"/>
</dbReference>
<name>A0A0F5YFX3_9CYAN</name>
<dbReference type="InterPro" id="IPR036890">
    <property type="entry name" value="HATPase_C_sf"/>
</dbReference>
<dbReference type="SMART" id="SM00387">
    <property type="entry name" value="HATPase_c"/>
    <property type="match status" value="1"/>
</dbReference>
<keyword evidence="3" id="KW-0597">Phosphoprotein</keyword>
<evidence type="ECO:0000256" key="3">
    <source>
        <dbReference type="ARBA" id="ARBA00022553"/>
    </source>
</evidence>
<dbReference type="AlphaFoldDB" id="A0A0F5YFX3"/>
<dbReference type="PRINTS" id="PR00344">
    <property type="entry name" value="BCTRLSENSOR"/>
</dbReference>
<dbReference type="OrthoDB" id="9813151at2"/>
<keyword evidence="7" id="KW-0812">Transmembrane</keyword>
<keyword evidence="7" id="KW-0472">Membrane</keyword>
<protein>
    <recommendedName>
        <fullName evidence="2">histidine kinase</fullName>
        <ecNumber evidence="2">2.7.13.3</ecNumber>
    </recommendedName>
</protein>
<dbReference type="GO" id="GO:0005886">
    <property type="term" value="C:plasma membrane"/>
    <property type="evidence" value="ECO:0007669"/>
    <property type="project" value="TreeGrafter"/>
</dbReference>
<evidence type="ECO:0000313" key="9">
    <source>
        <dbReference type="EMBL" id="KKD37786.1"/>
    </source>
</evidence>
<dbReference type="CDD" id="cd00075">
    <property type="entry name" value="HATPase"/>
    <property type="match status" value="1"/>
</dbReference>
<proteinExistence type="predicted"/>
<dbReference type="RefSeq" id="WP_046278867.1">
    <property type="nucleotide sequence ID" value="NZ_LATL02000318.1"/>
</dbReference>
<comment type="caution">
    <text evidence="9">The sequence shown here is derived from an EMBL/GenBank/DDBJ whole genome shotgun (WGS) entry which is preliminary data.</text>
</comment>
<dbReference type="PATRIC" id="fig|1637645.4.peg.6258"/>
<dbReference type="PANTHER" id="PTHR45453">
    <property type="entry name" value="PHOSPHATE REGULON SENSOR PROTEIN PHOR"/>
    <property type="match status" value="1"/>
</dbReference>
<dbReference type="EMBL" id="LATL02000318">
    <property type="protein sequence ID" value="KKD37786.1"/>
    <property type="molecule type" value="Genomic_DNA"/>
</dbReference>
<sequence length="439" mass="49358">MKPNRQAKNSVSPQFQTLRWRLLGSYLVIMVAIRLISDLLVYHFFTHSLYQQLDNRLFNLAQAGAHSLVAIKQDSNAVNDTPYRPLDGDGDLDIPWQNLRKPNQSVEWFTANQNRLAFSGILFYDFPLKPGFHTFAGGTIRSLMIPAYSYNQQQTQQLEGYVRVSESTESVEGVLSKLRWGLTLGGCVGFGLIGVGGMWLTQQSIKPIEQSFNQLKQFTADASHELRSPLTVIKTSVQVLETHAHHIYSEDREQFQAIISATNQMSRLVEDLLLLARTDQFNQTSTQPFTLIDLNELLGEVVELLDLNAEAKNITIQFNVQTDIKVKGDASQLFRLFRNLIENALQYTPSGGTITLSTYREEKLVRVDVKDTGIGIAPEHLPFIFDRLWRGDTARTYREDGSGLGLAIVQAITRRHGGEITVKSQVGVGSCFQVRLPVV</sequence>
<evidence type="ECO:0000313" key="10">
    <source>
        <dbReference type="Proteomes" id="UP000033607"/>
    </source>
</evidence>
<dbReference type="GO" id="GO:0004721">
    <property type="term" value="F:phosphoprotein phosphatase activity"/>
    <property type="evidence" value="ECO:0007669"/>
    <property type="project" value="TreeGrafter"/>
</dbReference>
<dbReference type="SMART" id="SM00388">
    <property type="entry name" value="HisKA"/>
    <property type="match status" value="1"/>
</dbReference>
<dbReference type="Pfam" id="PF02518">
    <property type="entry name" value="HATPase_c"/>
    <property type="match status" value="1"/>
</dbReference>
<dbReference type="EC" id="2.7.13.3" evidence="2"/>
<feature type="transmembrane region" description="Helical" evidence="7">
    <location>
        <begin position="20"/>
        <end position="45"/>
    </location>
</feature>
<evidence type="ECO:0000256" key="6">
    <source>
        <dbReference type="ARBA" id="ARBA00023012"/>
    </source>
</evidence>
<keyword evidence="5 9" id="KW-0418">Kinase</keyword>
<dbReference type="Gene3D" id="3.30.565.10">
    <property type="entry name" value="Histidine kinase-like ATPase, C-terminal domain"/>
    <property type="match status" value="1"/>
</dbReference>
<evidence type="ECO:0000256" key="7">
    <source>
        <dbReference type="SAM" id="Phobius"/>
    </source>
</evidence>
<keyword evidence="6" id="KW-0902">Two-component regulatory system</keyword>
<dbReference type="FunFam" id="3.30.565.10:FF:000006">
    <property type="entry name" value="Sensor histidine kinase WalK"/>
    <property type="match status" value="1"/>
</dbReference>
<dbReference type="InterPro" id="IPR036097">
    <property type="entry name" value="HisK_dim/P_sf"/>
</dbReference>
<organism evidence="9 10">
    <name type="scientific">Limnoraphis robusta CS-951</name>
    <dbReference type="NCBI Taxonomy" id="1637645"/>
    <lineage>
        <taxon>Bacteria</taxon>
        <taxon>Bacillati</taxon>
        <taxon>Cyanobacteriota</taxon>
        <taxon>Cyanophyceae</taxon>
        <taxon>Oscillatoriophycideae</taxon>
        <taxon>Oscillatoriales</taxon>
        <taxon>Sirenicapillariaceae</taxon>
        <taxon>Limnoraphis</taxon>
    </lineage>
</organism>
<dbReference type="InterPro" id="IPR005467">
    <property type="entry name" value="His_kinase_dom"/>
</dbReference>
<dbReference type="Gene3D" id="1.10.287.130">
    <property type="match status" value="1"/>
</dbReference>
<dbReference type="PROSITE" id="PS50109">
    <property type="entry name" value="HIS_KIN"/>
    <property type="match status" value="1"/>
</dbReference>
<dbReference type="Proteomes" id="UP000033607">
    <property type="component" value="Unassembled WGS sequence"/>
</dbReference>
<dbReference type="SUPFAM" id="SSF55874">
    <property type="entry name" value="ATPase domain of HSP90 chaperone/DNA topoisomerase II/histidine kinase"/>
    <property type="match status" value="1"/>
</dbReference>
<dbReference type="InterPro" id="IPR004358">
    <property type="entry name" value="Sig_transdc_His_kin-like_C"/>
</dbReference>
<keyword evidence="7" id="KW-1133">Transmembrane helix</keyword>
<evidence type="ECO:0000256" key="2">
    <source>
        <dbReference type="ARBA" id="ARBA00012438"/>
    </source>
</evidence>
<dbReference type="InterPro" id="IPR003661">
    <property type="entry name" value="HisK_dim/P_dom"/>
</dbReference>
<evidence type="ECO:0000256" key="1">
    <source>
        <dbReference type="ARBA" id="ARBA00000085"/>
    </source>
</evidence>
<dbReference type="GO" id="GO:0016036">
    <property type="term" value="P:cellular response to phosphate starvation"/>
    <property type="evidence" value="ECO:0007669"/>
    <property type="project" value="TreeGrafter"/>
</dbReference>
<evidence type="ECO:0000259" key="8">
    <source>
        <dbReference type="PROSITE" id="PS50109"/>
    </source>
</evidence>
<evidence type="ECO:0000256" key="5">
    <source>
        <dbReference type="ARBA" id="ARBA00022777"/>
    </source>
</evidence>
<gene>
    <name evidence="9" type="ORF">WN50_12440</name>
</gene>
<feature type="domain" description="Histidine kinase" evidence="8">
    <location>
        <begin position="221"/>
        <end position="439"/>
    </location>
</feature>
<dbReference type="InterPro" id="IPR050351">
    <property type="entry name" value="BphY/WalK/GraS-like"/>
</dbReference>
<dbReference type="PANTHER" id="PTHR45453:SF1">
    <property type="entry name" value="PHOSPHATE REGULON SENSOR PROTEIN PHOR"/>
    <property type="match status" value="1"/>
</dbReference>
<accession>A0A0F5YFX3</accession>
<dbReference type="CDD" id="cd00082">
    <property type="entry name" value="HisKA"/>
    <property type="match status" value="1"/>
</dbReference>
<dbReference type="InterPro" id="IPR003594">
    <property type="entry name" value="HATPase_dom"/>
</dbReference>
<keyword evidence="4" id="KW-0808">Transferase</keyword>
<dbReference type="Pfam" id="PF00512">
    <property type="entry name" value="HisKA"/>
    <property type="match status" value="1"/>
</dbReference>
<dbReference type="SUPFAM" id="SSF47384">
    <property type="entry name" value="Homodimeric domain of signal transducing histidine kinase"/>
    <property type="match status" value="1"/>
</dbReference>
<reference evidence="9 10" key="1">
    <citation type="submission" date="2015-06" db="EMBL/GenBank/DDBJ databases">
        <title>Draft genome assembly of filamentous brackish cyanobacterium Limnoraphis robusta strain CS-951.</title>
        <authorList>
            <person name="Willis A."/>
            <person name="Parks M."/>
            <person name="Burford M.A."/>
        </authorList>
    </citation>
    <scope>NUCLEOTIDE SEQUENCE [LARGE SCALE GENOMIC DNA]</scope>
    <source>
        <strain evidence="9 10">CS-951</strain>
    </source>
</reference>